<dbReference type="EMBL" id="NOZR01000005">
    <property type="protein sequence ID" value="OYN80878.1"/>
    <property type="molecule type" value="Genomic_DNA"/>
</dbReference>
<dbReference type="OrthoDB" id="4627516at2"/>
<reference evidence="2 3" key="1">
    <citation type="submission" date="2017-07" db="EMBL/GenBank/DDBJ databases">
        <title>The new phylogeny of genus Mycobacterium.</title>
        <authorList>
            <person name="Tortoli E."/>
            <person name="Trovato A."/>
            <person name="Cirillo D.M."/>
        </authorList>
    </citation>
    <scope>NUCLEOTIDE SEQUENCE [LARGE SCALE GENOMIC DNA]</scope>
    <source>
        <strain evidence="2 3">ATCC 33027</strain>
    </source>
</reference>
<evidence type="ECO:0000256" key="1">
    <source>
        <dbReference type="SAM" id="Phobius"/>
    </source>
</evidence>
<comment type="caution">
    <text evidence="2">The sequence shown here is derived from an EMBL/GenBank/DDBJ whole genome shotgun (WGS) entry which is preliminary data.</text>
</comment>
<dbReference type="Proteomes" id="UP000216063">
    <property type="component" value="Unassembled WGS sequence"/>
</dbReference>
<evidence type="ECO:0008006" key="4">
    <source>
        <dbReference type="Google" id="ProtNLM"/>
    </source>
</evidence>
<evidence type="ECO:0000313" key="2">
    <source>
        <dbReference type="EMBL" id="OYN80878.1"/>
    </source>
</evidence>
<proteinExistence type="predicted"/>
<accession>A0A255DNA2</accession>
<dbReference type="AlphaFoldDB" id="A0A255DNA2"/>
<feature type="transmembrane region" description="Helical" evidence="1">
    <location>
        <begin position="219"/>
        <end position="237"/>
    </location>
</feature>
<keyword evidence="1" id="KW-1133">Transmembrane helix</keyword>
<keyword evidence="3" id="KW-1185">Reference proteome</keyword>
<evidence type="ECO:0000313" key="3">
    <source>
        <dbReference type="Proteomes" id="UP000216063"/>
    </source>
</evidence>
<name>A0A255DNA2_9MYCO</name>
<feature type="transmembrane region" description="Helical" evidence="1">
    <location>
        <begin position="175"/>
        <end position="198"/>
    </location>
</feature>
<feature type="transmembrane region" description="Helical" evidence="1">
    <location>
        <begin position="66"/>
        <end position="85"/>
    </location>
</feature>
<protein>
    <recommendedName>
        <fullName evidence="4">Gap protein</fullName>
    </recommendedName>
</protein>
<dbReference type="InterPro" id="IPR021315">
    <property type="entry name" value="Gap/Sap"/>
</dbReference>
<feature type="transmembrane region" description="Helical" evidence="1">
    <location>
        <begin position="31"/>
        <end position="54"/>
    </location>
</feature>
<organism evidence="2 3">
    <name type="scientific">Mycolicibacterium sphagni</name>
    <dbReference type="NCBI Taxonomy" id="1786"/>
    <lineage>
        <taxon>Bacteria</taxon>
        <taxon>Bacillati</taxon>
        <taxon>Actinomycetota</taxon>
        <taxon>Actinomycetes</taxon>
        <taxon>Mycobacteriales</taxon>
        <taxon>Mycobacteriaceae</taxon>
        <taxon>Mycolicibacterium</taxon>
    </lineage>
</organism>
<sequence>MVLLGLAVSIEPARVGLIALLLTRPRPARHLLVFLCTGLAMSLSVGFAVLFVFHHIFLGKANFNPALIQIGIGGVALVLGALLMSKIPLRQFSRREMAEVPAGSTADSAVVVQDPPPPSRFKRLSNRVRGFVQGESSWFSGSVGAALAMPSVDYMALLALIIASKTPPAEQAAALVTFLLLASWAAVVPLLSFLVAPAKTRIWVQRFNEWIRTRTRRHAGVFVAVVGIILIGVGLHGL</sequence>
<gene>
    <name evidence="2" type="ORF">CG716_07740</name>
</gene>
<feature type="transmembrane region" description="Helical" evidence="1">
    <location>
        <begin position="137"/>
        <end position="163"/>
    </location>
</feature>
<keyword evidence="1" id="KW-0472">Membrane</keyword>
<dbReference type="Pfam" id="PF11139">
    <property type="entry name" value="SfLAP"/>
    <property type="match status" value="1"/>
</dbReference>
<keyword evidence="1" id="KW-0812">Transmembrane</keyword>